<organism evidence="1 2">
    <name type="scientific">Psychroflexus salinarum</name>
    <dbReference type="NCBI Taxonomy" id="546024"/>
    <lineage>
        <taxon>Bacteria</taxon>
        <taxon>Pseudomonadati</taxon>
        <taxon>Bacteroidota</taxon>
        <taxon>Flavobacteriia</taxon>
        <taxon>Flavobacteriales</taxon>
        <taxon>Flavobacteriaceae</taxon>
        <taxon>Psychroflexus</taxon>
    </lineage>
</organism>
<keyword evidence="2" id="KW-1185">Reference proteome</keyword>
<name>A0ABW3GM01_9FLAO</name>
<dbReference type="EMBL" id="JBHTIV010000005">
    <property type="protein sequence ID" value="MFD0931428.1"/>
    <property type="molecule type" value="Genomic_DNA"/>
</dbReference>
<evidence type="ECO:0000313" key="2">
    <source>
        <dbReference type="Proteomes" id="UP001597049"/>
    </source>
</evidence>
<evidence type="ECO:0000313" key="1">
    <source>
        <dbReference type="EMBL" id="MFD0931428.1"/>
    </source>
</evidence>
<dbReference type="InterPro" id="IPR026341">
    <property type="entry name" value="T9SS_type_B"/>
</dbReference>
<dbReference type="Pfam" id="PF13585">
    <property type="entry name" value="CHU_C"/>
    <property type="match status" value="1"/>
</dbReference>
<reference evidence="2" key="1">
    <citation type="journal article" date="2019" name="Int. J. Syst. Evol. Microbiol.">
        <title>The Global Catalogue of Microorganisms (GCM) 10K type strain sequencing project: providing services to taxonomists for standard genome sequencing and annotation.</title>
        <authorList>
            <consortium name="The Broad Institute Genomics Platform"/>
            <consortium name="The Broad Institute Genome Sequencing Center for Infectious Disease"/>
            <person name="Wu L."/>
            <person name="Ma J."/>
        </authorList>
    </citation>
    <scope>NUCLEOTIDE SEQUENCE [LARGE SCALE GENOMIC DNA]</scope>
    <source>
        <strain evidence="2">CCUG 56752</strain>
    </source>
</reference>
<protein>
    <submittedName>
        <fullName evidence="1">T9SS type B sorting domain-containing protein</fullName>
    </submittedName>
</protein>
<accession>A0ABW3GM01</accession>
<proteinExistence type="predicted"/>
<dbReference type="NCBIfam" id="TIGR04131">
    <property type="entry name" value="Bac_Flav_CTERM"/>
    <property type="match status" value="1"/>
</dbReference>
<sequence length="446" mass="50945">MKSAQKHSSWESGIKGKITFYSCIAMFFCVYLSSAQDQIICDSEFNFFGVDMDENNGNGSTNSTYEWSVFENEFDGEIIPQTPSSNQIIIEWDNTPAGKYTILVQEVNSNFVCESDPQQMVIDLKDLFPEDILGPDFVCEGETIELNHPFSENGNWTLENENIGNIDQNGNFVGLETGYVIVNFSYLNNGCEFLVSKLIQVQPKPQPKLQGQEICIDRDGKEIVVLDSGLSQENHVFEWYHNDQLLTISQNHISVSDTGEYKLQVLNSQTGCVSEVITTKVTEFPRPSISADVNTDFHDNQRIVVNIENPQNYLFKLGDGEFQDNHIFQNVTTEGLHFISIIEKEGCFSKEIEVTVINYPKFFTPNDDGTNDTWNIESLKDDPTAQIFIFDRYGKFIKTITPTSKGWDGIYNGKRMPTDDYWFRVEYTDRNDGSQRTFRSSFTLKR</sequence>
<gene>
    <name evidence="1" type="ORF">ACFQ0R_02335</name>
</gene>
<comment type="caution">
    <text evidence="1">The sequence shown here is derived from an EMBL/GenBank/DDBJ whole genome shotgun (WGS) entry which is preliminary data.</text>
</comment>
<dbReference type="RefSeq" id="WP_379656764.1">
    <property type="nucleotide sequence ID" value="NZ_JBHTIV010000005.1"/>
</dbReference>
<dbReference type="Proteomes" id="UP001597049">
    <property type="component" value="Unassembled WGS sequence"/>
</dbReference>